<keyword evidence="2" id="KW-1185">Reference proteome</keyword>
<evidence type="ECO:0000313" key="2">
    <source>
        <dbReference type="Proteomes" id="UP000199110"/>
    </source>
</evidence>
<dbReference type="OrthoDB" id="7876062at2"/>
<dbReference type="Proteomes" id="UP000199110">
    <property type="component" value="Unassembled WGS sequence"/>
</dbReference>
<dbReference type="RefSeq" id="WP_092776730.1">
    <property type="nucleotide sequence ID" value="NZ_FORA01000001.1"/>
</dbReference>
<protein>
    <submittedName>
        <fullName evidence="1">Uncharacterized protein</fullName>
    </submittedName>
</protein>
<sequence length="59" mass="6154">MLEMLMAMIIFALAAGGIGLGLAIGRGPARTSCGATDRLVHARCADCPLRRQASERDAP</sequence>
<evidence type="ECO:0000313" key="1">
    <source>
        <dbReference type="EMBL" id="SFI31414.1"/>
    </source>
</evidence>
<dbReference type="EMBL" id="FORA01000001">
    <property type="protein sequence ID" value="SFI31414.1"/>
    <property type="molecule type" value="Genomic_DNA"/>
</dbReference>
<accession>A0A1I3H6S2</accession>
<dbReference type="STRING" id="390807.SAMN04488095_0473"/>
<proteinExistence type="predicted"/>
<dbReference type="AlphaFoldDB" id="A0A1I3H6S2"/>
<reference evidence="1 2" key="1">
    <citation type="submission" date="2016-10" db="EMBL/GenBank/DDBJ databases">
        <authorList>
            <person name="de Groot N.N."/>
        </authorList>
    </citation>
    <scope>NUCLEOTIDE SEQUENCE [LARGE SCALE GENOMIC DNA]</scope>
    <source>
        <strain evidence="1 2">DSM 19073</strain>
    </source>
</reference>
<gene>
    <name evidence="1" type="ORF">SAMN04488095_0473</name>
</gene>
<name>A0A1I3H6S2_9RHOB</name>
<organism evidence="1 2">
    <name type="scientific">Jannaschia pohangensis</name>
    <dbReference type="NCBI Taxonomy" id="390807"/>
    <lineage>
        <taxon>Bacteria</taxon>
        <taxon>Pseudomonadati</taxon>
        <taxon>Pseudomonadota</taxon>
        <taxon>Alphaproteobacteria</taxon>
        <taxon>Rhodobacterales</taxon>
        <taxon>Roseobacteraceae</taxon>
        <taxon>Jannaschia</taxon>
    </lineage>
</organism>